<evidence type="ECO:0000256" key="5">
    <source>
        <dbReference type="ARBA" id="ARBA00022640"/>
    </source>
</evidence>
<keyword evidence="9 11" id="KW-0472">Membrane</keyword>
<dbReference type="InterPro" id="IPR051790">
    <property type="entry name" value="Cytochrome_c-biogenesis_DsbD"/>
</dbReference>
<organism evidence="13 14">
    <name type="scientific">Chloropicon primus</name>
    <dbReference type="NCBI Taxonomy" id="1764295"/>
    <lineage>
        <taxon>Eukaryota</taxon>
        <taxon>Viridiplantae</taxon>
        <taxon>Chlorophyta</taxon>
        <taxon>Chloropicophyceae</taxon>
        <taxon>Chloropicales</taxon>
        <taxon>Chloropicaceae</taxon>
        <taxon>Chloropicon</taxon>
    </lineage>
</organism>
<dbReference type="GO" id="GO:0017004">
    <property type="term" value="P:cytochrome complex assembly"/>
    <property type="evidence" value="ECO:0007669"/>
    <property type="project" value="UniProtKB-KW"/>
</dbReference>
<evidence type="ECO:0000256" key="7">
    <source>
        <dbReference type="ARBA" id="ARBA00022748"/>
    </source>
</evidence>
<keyword evidence="6 11" id="KW-0812">Transmembrane</keyword>
<keyword evidence="14" id="KW-1185">Reference proteome</keyword>
<keyword evidence="8 11" id="KW-1133">Transmembrane helix</keyword>
<dbReference type="AlphaFoldDB" id="A0A5B8MMU3"/>
<feature type="transmembrane region" description="Helical" evidence="11">
    <location>
        <begin position="88"/>
        <end position="116"/>
    </location>
</feature>
<feature type="transmembrane region" description="Helical" evidence="11">
    <location>
        <begin position="136"/>
        <end position="156"/>
    </location>
</feature>
<proteinExistence type="inferred from homology"/>
<dbReference type="InterPro" id="IPR003834">
    <property type="entry name" value="Cyt_c_assmbl_TM_dom"/>
</dbReference>
<comment type="subcellular location">
    <subcellularLocation>
        <location evidence="1">Membrane</location>
        <topology evidence="1">Multi-pass membrane protein</topology>
    </subcellularLocation>
    <subcellularLocation>
        <location evidence="2">Plastid</location>
        <location evidence="2">Chloroplast</location>
    </subcellularLocation>
</comment>
<evidence type="ECO:0000256" key="6">
    <source>
        <dbReference type="ARBA" id="ARBA00022692"/>
    </source>
</evidence>
<comment type="similarity">
    <text evidence="3">Belongs to the DsbD family.</text>
</comment>
<evidence type="ECO:0000259" key="12">
    <source>
        <dbReference type="Pfam" id="PF02683"/>
    </source>
</evidence>
<evidence type="ECO:0000256" key="3">
    <source>
        <dbReference type="ARBA" id="ARBA00006143"/>
    </source>
</evidence>
<gene>
    <name evidence="13" type="ORF">A3770_06p44960</name>
</gene>
<dbReference type="EMBL" id="CP031039">
    <property type="protein sequence ID" value="QDZ21978.1"/>
    <property type="molecule type" value="Genomic_DNA"/>
</dbReference>
<feature type="domain" description="Cytochrome C biogenesis protein transmembrane" evidence="12">
    <location>
        <begin position="92"/>
        <end position="293"/>
    </location>
</feature>
<evidence type="ECO:0000313" key="14">
    <source>
        <dbReference type="Proteomes" id="UP000316726"/>
    </source>
</evidence>
<keyword evidence="5" id="KW-0934">Plastid</keyword>
<feature type="compositionally biased region" description="Basic residues" evidence="10">
    <location>
        <begin position="11"/>
        <end position="21"/>
    </location>
</feature>
<dbReference type="Pfam" id="PF02683">
    <property type="entry name" value="DsbD_TM"/>
    <property type="match status" value="1"/>
</dbReference>
<dbReference type="Proteomes" id="UP000316726">
    <property type="component" value="Chromosome 6"/>
</dbReference>
<evidence type="ECO:0000256" key="8">
    <source>
        <dbReference type="ARBA" id="ARBA00022989"/>
    </source>
</evidence>
<reference evidence="13 14" key="1">
    <citation type="submission" date="2018-07" db="EMBL/GenBank/DDBJ databases">
        <title>The complete nuclear genome of the prasinophyte Chloropicon primus (CCMP1205).</title>
        <authorList>
            <person name="Pombert J.-F."/>
            <person name="Otis C."/>
            <person name="Turmel M."/>
            <person name="Lemieux C."/>
        </authorList>
    </citation>
    <scope>NUCLEOTIDE SEQUENCE [LARGE SCALE GENOMIC DNA]</scope>
    <source>
        <strain evidence="13 14">CCMP1205</strain>
    </source>
</reference>
<accession>A0A5B8MMU3</accession>
<dbReference type="PANTHER" id="PTHR31272">
    <property type="entry name" value="CYTOCHROME C-TYPE BIOGENESIS PROTEIN HI_1454-RELATED"/>
    <property type="match status" value="1"/>
</dbReference>
<keyword evidence="7" id="KW-0201">Cytochrome c-type biogenesis</keyword>
<protein>
    <submittedName>
        <fullName evidence="13">Cytochrome C biogenesis protein</fullName>
    </submittedName>
</protein>
<evidence type="ECO:0000256" key="2">
    <source>
        <dbReference type="ARBA" id="ARBA00004229"/>
    </source>
</evidence>
<feature type="transmembrane region" description="Helical" evidence="11">
    <location>
        <begin position="246"/>
        <end position="267"/>
    </location>
</feature>
<feature type="compositionally biased region" description="Gly residues" evidence="10">
    <location>
        <begin position="34"/>
        <end position="43"/>
    </location>
</feature>
<dbReference type="GO" id="GO:0009507">
    <property type="term" value="C:chloroplast"/>
    <property type="evidence" value="ECO:0007669"/>
    <property type="project" value="UniProtKB-SubCell"/>
</dbReference>
<keyword evidence="4" id="KW-0150">Chloroplast</keyword>
<feature type="transmembrane region" description="Helical" evidence="11">
    <location>
        <begin position="168"/>
        <end position="189"/>
    </location>
</feature>
<dbReference type="OrthoDB" id="40974at2759"/>
<feature type="region of interest" description="Disordered" evidence="10">
    <location>
        <begin position="1"/>
        <end position="54"/>
    </location>
</feature>
<sequence>MRAGAWGGRARGGRARGRGGRRAREGHGWLFVGPRGGRTGGRGGRPRRKRERAGPCEAGLDEALYTASQDLNDLIVCSLASKSVPLFVYPLTTVAGLLTSLSPCVLSILPLTIGYIGGYSKTAVEGSEALSKNAAGFALGIASSFAALGVFSTTLGKTYGQTGPVLPCLASLLAVSMGLNLLEVVQFQFPSAFQNFDPRNLEVPPLLRSFLAGLAFAFVSSPCSTPVLATLLAYTGSTVDSPTSGGVLLLFYAMGYVTPLLVAASATENLKQIPSIRAYSQWINPVSGTLLVAGGTYFFLDSIGSIGA</sequence>
<dbReference type="STRING" id="1764295.A0A5B8MMU3"/>
<evidence type="ECO:0000256" key="9">
    <source>
        <dbReference type="ARBA" id="ARBA00023136"/>
    </source>
</evidence>
<feature type="compositionally biased region" description="Gly residues" evidence="10">
    <location>
        <begin position="1"/>
        <end position="10"/>
    </location>
</feature>
<evidence type="ECO:0000256" key="10">
    <source>
        <dbReference type="SAM" id="MobiDB-lite"/>
    </source>
</evidence>
<evidence type="ECO:0000256" key="1">
    <source>
        <dbReference type="ARBA" id="ARBA00004141"/>
    </source>
</evidence>
<evidence type="ECO:0000256" key="4">
    <source>
        <dbReference type="ARBA" id="ARBA00022528"/>
    </source>
</evidence>
<dbReference type="GO" id="GO:0016020">
    <property type="term" value="C:membrane"/>
    <property type="evidence" value="ECO:0007669"/>
    <property type="project" value="UniProtKB-SubCell"/>
</dbReference>
<evidence type="ECO:0000256" key="11">
    <source>
        <dbReference type="SAM" id="Phobius"/>
    </source>
</evidence>
<evidence type="ECO:0000313" key="13">
    <source>
        <dbReference type="EMBL" id="QDZ21978.1"/>
    </source>
</evidence>
<feature type="transmembrane region" description="Helical" evidence="11">
    <location>
        <begin position="279"/>
        <end position="300"/>
    </location>
</feature>
<feature type="transmembrane region" description="Helical" evidence="11">
    <location>
        <begin position="209"/>
        <end position="234"/>
    </location>
</feature>
<name>A0A5B8MMU3_9CHLO</name>
<dbReference type="PANTHER" id="PTHR31272:SF6">
    <property type="entry name" value="CYTOCHROME C-TYPE BIOGENESIS CCDA-LIKE CHLOROPLASTIC PROTEIN"/>
    <property type="match status" value="1"/>
</dbReference>